<organism evidence="1 2">
    <name type="scientific">Oryctolagus cuniculus</name>
    <name type="common">Rabbit</name>
    <dbReference type="NCBI Taxonomy" id="9986"/>
    <lineage>
        <taxon>Eukaryota</taxon>
        <taxon>Metazoa</taxon>
        <taxon>Chordata</taxon>
        <taxon>Craniata</taxon>
        <taxon>Vertebrata</taxon>
        <taxon>Euteleostomi</taxon>
        <taxon>Mammalia</taxon>
        <taxon>Eutheria</taxon>
        <taxon>Euarchontoglires</taxon>
        <taxon>Glires</taxon>
        <taxon>Lagomorpha</taxon>
        <taxon>Leporidae</taxon>
        <taxon>Oryctolagus</taxon>
    </lineage>
</organism>
<evidence type="ECO:0000313" key="2">
    <source>
        <dbReference type="Proteomes" id="UP000001811"/>
    </source>
</evidence>
<proteinExistence type="predicted"/>
<dbReference type="EMBL" id="AAGW02011855">
    <property type="status" value="NOT_ANNOTATED_CDS"/>
    <property type="molecule type" value="Genomic_DNA"/>
</dbReference>
<keyword evidence="2" id="KW-1185">Reference proteome</keyword>
<sequence length="161" mass="18561">MSVLSPEIKFNASKVIRGSLDSCFIFESSWRKAALETQKIRKEYTTAFGLQEFKEGVKMPYLPRFPSCQKRVNSTPLEVHKRLLRADTEMPTLRIKKTKETCTMGPLQERSKGSAFSDPLTGAPSQYLERLSKMAIMEYDTIRQETTRKSKKGKRQELRDC</sequence>
<reference evidence="1" key="2">
    <citation type="submission" date="2025-08" db="UniProtKB">
        <authorList>
            <consortium name="Ensembl"/>
        </authorList>
    </citation>
    <scope>IDENTIFICATION</scope>
    <source>
        <strain evidence="1">Thorbecke</strain>
    </source>
</reference>
<dbReference type="EMBL" id="AAGW02011856">
    <property type="status" value="NOT_ANNOTATED_CDS"/>
    <property type="molecule type" value="Genomic_DNA"/>
</dbReference>
<dbReference type="Pfam" id="PF17690">
    <property type="entry name" value="DUF5537"/>
    <property type="match status" value="1"/>
</dbReference>
<reference evidence="1 2" key="1">
    <citation type="journal article" date="2011" name="Nature">
        <title>A high-resolution map of human evolutionary constraint using 29 mammals.</title>
        <authorList>
            <person name="Lindblad-Toh K."/>
            <person name="Garber M."/>
            <person name="Zuk O."/>
            <person name="Lin M.F."/>
            <person name="Parker B.J."/>
            <person name="Washietl S."/>
            <person name="Kheradpour P."/>
            <person name="Ernst J."/>
            <person name="Jordan G."/>
            <person name="Mauceli E."/>
            <person name="Ward L.D."/>
            <person name="Lowe C.B."/>
            <person name="Holloway A.K."/>
            <person name="Clamp M."/>
            <person name="Gnerre S."/>
            <person name="Alfoldi J."/>
            <person name="Beal K."/>
            <person name="Chang J."/>
            <person name="Clawson H."/>
            <person name="Cuff J."/>
            <person name="Di Palma F."/>
            <person name="Fitzgerald S."/>
            <person name="Flicek P."/>
            <person name="Guttman M."/>
            <person name="Hubisz M.J."/>
            <person name="Jaffe D.B."/>
            <person name="Jungreis I."/>
            <person name="Kent W.J."/>
            <person name="Kostka D."/>
            <person name="Lara M."/>
            <person name="Martins A.L."/>
            <person name="Massingham T."/>
            <person name="Moltke I."/>
            <person name="Raney B.J."/>
            <person name="Rasmussen M.D."/>
            <person name="Robinson J."/>
            <person name="Stark A."/>
            <person name="Vilella A.J."/>
            <person name="Wen J."/>
            <person name="Xie X."/>
            <person name="Zody M.C."/>
            <person name="Baldwin J."/>
            <person name="Bloom T."/>
            <person name="Chin C.W."/>
            <person name="Heiman D."/>
            <person name="Nicol R."/>
            <person name="Nusbaum C."/>
            <person name="Young S."/>
            <person name="Wilkinson J."/>
            <person name="Worley K.C."/>
            <person name="Kovar C.L."/>
            <person name="Muzny D.M."/>
            <person name="Gibbs R.A."/>
            <person name="Cree A."/>
            <person name="Dihn H.H."/>
            <person name="Fowler G."/>
            <person name="Jhangiani S."/>
            <person name="Joshi V."/>
            <person name="Lee S."/>
            <person name="Lewis L.R."/>
            <person name="Nazareth L.V."/>
            <person name="Okwuonu G."/>
            <person name="Santibanez J."/>
            <person name="Warren W.C."/>
            <person name="Mardis E.R."/>
            <person name="Weinstock G.M."/>
            <person name="Wilson R.K."/>
            <person name="Delehaunty K."/>
            <person name="Dooling D."/>
            <person name="Fronik C."/>
            <person name="Fulton L."/>
            <person name="Fulton B."/>
            <person name="Graves T."/>
            <person name="Minx P."/>
            <person name="Sodergren E."/>
            <person name="Birney E."/>
            <person name="Margulies E.H."/>
            <person name="Herrero J."/>
            <person name="Green E.D."/>
            <person name="Haussler D."/>
            <person name="Siepel A."/>
            <person name="Goldman N."/>
            <person name="Pollard K.S."/>
            <person name="Pedersen J.S."/>
            <person name="Lander E.S."/>
            <person name="Kellis M."/>
        </authorList>
    </citation>
    <scope>NUCLEOTIDE SEQUENCE [LARGE SCALE GENOMIC DNA]</scope>
    <source>
        <strain evidence="1 2">Thorbecke inbred</strain>
    </source>
</reference>
<dbReference type="InterPro" id="IPR040505">
    <property type="entry name" value="DUF5537"/>
</dbReference>
<dbReference type="Ensembl" id="ENSOCUT00000054662.1">
    <property type="protein sequence ID" value="ENSOCUP00000032415.1"/>
    <property type="gene ID" value="ENSOCUG00000034696.1"/>
</dbReference>
<dbReference type="GeneTree" id="ENSGT00700000106212"/>
<dbReference type="EMBL" id="AAGW02011857">
    <property type="status" value="NOT_ANNOTATED_CDS"/>
    <property type="molecule type" value="Genomic_DNA"/>
</dbReference>
<accession>A0A5F9CFL1</accession>
<dbReference type="Bgee" id="ENSOCUG00000034696">
    <property type="expression patterns" value="Expressed in testis and 4 other cell types or tissues"/>
</dbReference>
<evidence type="ECO:0000313" key="1">
    <source>
        <dbReference type="Ensembl" id="ENSOCUP00000032415.1"/>
    </source>
</evidence>
<gene>
    <name evidence="1" type="primary">C8orf89</name>
</gene>
<dbReference type="AlphaFoldDB" id="A0A5F9CFL1"/>
<reference evidence="1" key="3">
    <citation type="submission" date="2025-09" db="UniProtKB">
        <authorList>
            <consortium name="Ensembl"/>
        </authorList>
    </citation>
    <scope>IDENTIFICATION</scope>
    <source>
        <strain evidence="1">Thorbecke</strain>
    </source>
</reference>
<name>A0A5F9CFL1_RABIT</name>
<dbReference type="InParanoid" id="A0A5F9CFL1"/>
<protein>
    <submittedName>
        <fullName evidence="1">Chromosome 8 open reading frame 89</fullName>
    </submittedName>
</protein>
<dbReference type="Proteomes" id="UP000001811">
    <property type="component" value="Chromosome 3"/>
</dbReference>